<dbReference type="Proteomes" id="UP000078540">
    <property type="component" value="Unassembled WGS sequence"/>
</dbReference>
<evidence type="ECO:0000256" key="3">
    <source>
        <dbReference type="ARBA" id="ARBA00012513"/>
    </source>
</evidence>
<dbReference type="InterPro" id="IPR000719">
    <property type="entry name" value="Prot_kinase_dom"/>
</dbReference>
<accession>A0A195ATB0</accession>
<dbReference type="PANTHER" id="PTHR24419:SF18">
    <property type="entry name" value="SERINE_THREONINE-PROTEIN KINASE HASPIN"/>
    <property type="match status" value="1"/>
</dbReference>
<keyword evidence="10 13" id="KW-0067">ATP-binding</keyword>
<reference evidence="16 17" key="1">
    <citation type="submission" date="2015-09" db="EMBL/GenBank/DDBJ databases">
        <title>Atta colombica WGS genome.</title>
        <authorList>
            <person name="Nygaard S."/>
            <person name="Hu H."/>
            <person name="Boomsma J."/>
            <person name="Zhang G."/>
        </authorList>
    </citation>
    <scope>NUCLEOTIDE SEQUENCE [LARGE SCALE GENOMIC DNA]</scope>
    <source>
        <strain evidence="16">Treedump-2</strain>
        <tissue evidence="16">Whole body</tissue>
    </source>
</reference>
<dbReference type="Pfam" id="PF12330">
    <property type="entry name" value="Haspin_kinase"/>
    <property type="match status" value="1"/>
</dbReference>
<keyword evidence="17" id="KW-1185">Reference proteome</keyword>
<dbReference type="GO" id="GO:0035556">
    <property type="term" value="P:intracellular signal transduction"/>
    <property type="evidence" value="ECO:0007669"/>
    <property type="project" value="TreeGrafter"/>
</dbReference>
<dbReference type="PROSITE" id="PS00107">
    <property type="entry name" value="PROTEIN_KINASE_ATP"/>
    <property type="match status" value="1"/>
</dbReference>
<comment type="catalytic activity">
    <reaction evidence="11">
        <text>L-threonyl-[protein] + ATP = O-phospho-L-threonyl-[protein] + ADP + H(+)</text>
        <dbReference type="Rhea" id="RHEA:46608"/>
        <dbReference type="Rhea" id="RHEA-COMP:11060"/>
        <dbReference type="Rhea" id="RHEA-COMP:11605"/>
        <dbReference type="ChEBI" id="CHEBI:15378"/>
        <dbReference type="ChEBI" id="CHEBI:30013"/>
        <dbReference type="ChEBI" id="CHEBI:30616"/>
        <dbReference type="ChEBI" id="CHEBI:61977"/>
        <dbReference type="ChEBI" id="CHEBI:456216"/>
        <dbReference type="EC" id="2.7.11.1"/>
    </reaction>
</comment>
<name>A0A195ATB0_9HYME</name>
<dbReference type="GO" id="GO:0005737">
    <property type="term" value="C:cytoplasm"/>
    <property type="evidence" value="ECO:0007669"/>
    <property type="project" value="UniProtKB-SubCell"/>
</dbReference>
<sequence>MDCEIPRDLQMSHLRAIQKIPGNIANEKLRWIGRLTLHQTSKDLEQFPPELLPILRVETAIKKKKHEDITSALKCEDSTIINRALKAFWFFDGSHKKIINVRYFCEHLFPYVSINTRTRIVLTLAHQLSGKDPVFAQEIFTEVASIYGIQTAYPLIMACDETFVYKMIVEKKFVLPVKIVSKIFYRNPDFVVRFLKLLKPCELNETERTPFVIGIDRYKSFLPKLIKKRLEAFVELCEIHETHLPDIILSNTCAEIFLKKAQQHLIQKPLVYIRMLPFKKINEDLMERVFPGLLPAEMSSFDTDSMLDYLKHYPRDKQYDLLHKSYKDKYDADFLDETKNVTPALLQLLPTEERIKQARIKIEKQNLEEDHYKDMMEYETVWICYLPVNEVIPVIKEKLNKTKDETDRIGLLCQMIYVCNVNKDDDALFDILTYFLNRHKNENSWVFQQIFSQLLRIYNLPYLNKKQISLILDIVRLFYVKNEFVPEEMLLALIHFKLIHNMPIEELIDMFLEKNQWYINFNVLKEYPQYERQCLVTFANQIEKKSFQENDEKKNIFCQFFVAIYDFNSRCKKSCVKIEEMTIRDYPWLMDVIHEVIRIEEDSWNVKNILQKNEPELYCSWFPSNIANVTSGAALALLKRDLQNILDNWEKYLEDCMKNYHSKHVQHFVKATRWYKDLPIKFAERCMKYVYDKSTDEISSSLVILALLLQGDELTKLIDPFIPTETTINTDHPNAKDNYKIIQNLPLSMRLSNPPIPLDLVVRLCVGDYLSIALMTLTNVSRRTSSPKVISVAQKLMSMRVSTRKHGVRLMYLIATMHELIDFLQKTWATENHHSVRQVLFEAFQKCFLTKPNPETWSLYCQTMSTLSLNDEALLLEIKLFPEIPNEYVVRYLDLWLKTIDDFQGLGLDDQKINKYIVNFLAALTASIFNLLSEEFAENILRRFLFHMNTCAAFIFSCMMKVTNKMLSKKPIRTYQRKPTKKPFMNSLTSAASSEKYFVGNICFKNELFNDSLNYDPFETTFDRLAKDVVIPPMPLDTNQNDSWKSSSSDGDIMDATSLKSEHIASDLFIHNSTLSSINVSHKSTRKCRKQKKSESEVMISIGMLSKKTKNMSVKNKTYLGKAQEQKRQAKIKKKKKLKNKSKPSRVCNEQISHINSNALDNLEDISYKNNILCSDTHESSLQNALKIDKTITQSQNQSITINKSIADFKHIGNYQQIIKPCFVKLNACTVQNYILNHEKFPENKEDILLDTKFLLQDTLQTKKNISKVQSPVSQSISIEHNGFDGFKHTSVKHCSVILCKNIVKDWHVLRNKRDVKDIINIKDKPNISHLVFCNSSEITPNCKKSITLTSYDTKKKRDLIKNSFVKVERLEIGEFAKENNTVFEKKPNIFSSTPFSKRVKHSLVVLSPIKSNIYNKSHWSQEGSLITTEEDISNSDQTNSHSLFTISEDSKLKFTDVQEHQTQILLSQKSQTTNSVVKNGVMSYKNDVHAAQKYDTECDVKTEISYLLNMSTYQSRSLFDDTSSHNHSPKDTNEDKIKKKHSDTHKFIETVDSSINLCLKQKQLSKTIHESLKDKTININKHSLFDESQNKINMDARILLTRLHDPIRIGRRMQYPKWHLNISNISDSLNNETIQSNNEVVTIDKDLSNVQSAHNSEHSKNANLSCNHFESFMTQPCNDTNEQMNQSVFLKPGKYWTRSLSILNNINDESNLDKLSIGKGKKWRQSVRNILDMQKQGIFQSCLKKDKDDTNLSSGKLNISNASSFNGNKCKEFDLASYPRFSKRISVRVVLNSTNTKCEIKDTPFLEAFGITAEKSSNSKLSYWEKSLIYNNQIINNHSSTARDVVLQRCSQNCYIPFEDCFPDLYLEHCHKIGEGVYGEVFLYECEGKKSVIKIIPIENKQLVNGEPQKKFNEILSEIVIAKELDNLKLNDTYKTNGFVEVKNISCIIGKYPEKLLELWNIYDNHKTSDNDCPSMFDENQLYIALELSHGGEDLEAFVFQTAEEAYALFLQTALALAVAEKAFEFEHRDLHWGNILISRTKEQYIYYNLGGREIKFPSKGVKVSIIDFTLSRMLYQGCCIYNDLALDPALFTAIGEYQFEIYRLMRDKIQNDWRKFEPYTNVLWLHYILDKMITAVRYKKKNLKVHKHAVIRLKEFKDIILNYDSAYDFVINSNSVV</sequence>
<evidence type="ECO:0000256" key="4">
    <source>
        <dbReference type="ARBA" id="ARBA00022454"/>
    </source>
</evidence>
<dbReference type="PANTHER" id="PTHR24419">
    <property type="entry name" value="INTERLEUKIN-1 RECEPTOR-ASSOCIATED KINASE"/>
    <property type="match status" value="1"/>
</dbReference>
<dbReference type="GO" id="GO:0000278">
    <property type="term" value="P:mitotic cell cycle"/>
    <property type="evidence" value="ECO:0007669"/>
    <property type="project" value="TreeGrafter"/>
</dbReference>
<evidence type="ECO:0000256" key="13">
    <source>
        <dbReference type="PROSITE-ProRule" id="PRU10141"/>
    </source>
</evidence>
<proteinExistence type="predicted"/>
<evidence type="ECO:0000256" key="12">
    <source>
        <dbReference type="ARBA" id="ARBA00048679"/>
    </source>
</evidence>
<keyword evidence="9 16" id="KW-0418">Kinase</keyword>
<feature type="region of interest" description="Disordered" evidence="14">
    <location>
        <begin position="1121"/>
        <end position="1145"/>
    </location>
</feature>
<dbReference type="SUPFAM" id="SSF56112">
    <property type="entry name" value="Protein kinase-like (PK-like)"/>
    <property type="match status" value="1"/>
</dbReference>
<evidence type="ECO:0000256" key="7">
    <source>
        <dbReference type="ARBA" id="ARBA00022679"/>
    </source>
</evidence>
<keyword evidence="5" id="KW-0963">Cytoplasm</keyword>
<evidence type="ECO:0000256" key="5">
    <source>
        <dbReference type="ARBA" id="ARBA00022490"/>
    </source>
</evidence>
<evidence type="ECO:0000313" key="17">
    <source>
        <dbReference type="Proteomes" id="UP000078540"/>
    </source>
</evidence>
<feature type="compositionally biased region" description="Basic and acidic residues" evidence="14">
    <location>
        <begin position="1519"/>
        <end position="1538"/>
    </location>
</feature>
<dbReference type="SMART" id="SM01331">
    <property type="entry name" value="DUF3635"/>
    <property type="match status" value="1"/>
</dbReference>
<protein>
    <recommendedName>
        <fullName evidence="3">non-specific serine/threonine protein kinase</fullName>
        <ecNumber evidence="3">2.7.11.1</ecNumber>
    </recommendedName>
</protein>
<evidence type="ECO:0000256" key="10">
    <source>
        <dbReference type="ARBA" id="ARBA00022840"/>
    </source>
</evidence>
<dbReference type="GO" id="GO:0005634">
    <property type="term" value="C:nucleus"/>
    <property type="evidence" value="ECO:0007669"/>
    <property type="project" value="TreeGrafter"/>
</dbReference>
<evidence type="ECO:0000256" key="14">
    <source>
        <dbReference type="SAM" id="MobiDB-lite"/>
    </source>
</evidence>
<feature type="binding site" evidence="13">
    <location>
        <position position="1895"/>
    </location>
    <ligand>
        <name>ATP</name>
        <dbReference type="ChEBI" id="CHEBI:30616"/>
    </ligand>
</feature>
<dbReference type="PROSITE" id="PS50011">
    <property type="entry name" value="PROTEIN_KINASE_DOM"/>
    <property type="match status" value="1"/>
</dbReference>
<evidence type="ECO:0000256" key="9">
    <source>
        <dbReference type="ARBA" id="ARBA00022777"/>
    </source>
</evidence>
<feature type="region of interest" description="Disordered" evidence="14">
    <location>
        <begin position="1519"/>
        <end position="1542"/>
    </location>
</feature>
<feature type="compositionally biased region" description="Basic residues" evidence="14">
    <location>
        <begin position="1129"/>
        <end position="1144"/>
    </location>
</feature>
<evidence type="ECO:0000256" key="6">
    <source>
        <dbReference type="ARBA" id="ARBA00022527"/>
    </source>
</evidence>
<dbReference type="Gene3D" id="1.10.510.10">
    <property type="entry name" value="Transferase(Phosphotransferase) domain 1"/>
    <property type="match status" value="1"/>
</dbReference>
<dbReference type="GO" id="GO:0005694">
    <property type="term" value="C:chromosome"/>
    <property type="evidence" value="ECO:0007669"/>
    <property type="project" value="UniProtKB-SubCell"/>
</dbReference>
<dbReference type="InterPro" id="IPR024604">
    <property type="entry name" value="GSG2_C"/>
</dbReference>
<keyword evidence="6" id="KW-0723">Serine/threonine-protein kinase</keyword>
<dbReference type="EMBL" id="KQ976745">
    <property type="protein sequence ID" value="KYM75431.1"/>
    <property type="molecule type" value="Genomic_DNA"/>
</dbReference>
<evidence type="ECO:0000256" key="8">
    <source>
        <dbReference type="ARBA" id="ARBA00022741"/>
    </source>
</evidence>
<keyword evidence="7" id="KW-0808">Transferase</keyword>
<evidence type="ECO:0000313" key="16">
    <source>
        <dbReference type="EMBL" id="KYM75431.1"/>
    </source>
</evidence>
<gene>
    <name evidence="16" type="ORF">ALC53_14127</name>
</gene>
<evidence type="ECO:0000256" key="1">
    <source>
        <dbReference type="ARBA" id="ARBA00004286"/>
    </source>
</evidence>
<dbReference type="GO" id="GO:0072354">
    <property type="term" value="F:histone H3T3 kinase activity"/>
    <property type="evidence" value="ECO:0007669"/>
    <property type="project" value="TreeGrafter"/>
</dbReference>
<dbReference type="EC" id="2.7.11.1" evidence="3"/>
<organism evidence="16 17">
    <name type="scientific">Atta colombica</name>
    <dbReference type="NCBI Taxonomy" id="520822"/>
    <lineage>
        <taxon>Eukaryota</taxon>
        <taxon>Metazoa</taxon>
        <taxon>Ecdysozoa</taxon>
        <taxon>Arthropoda</taxon>
        <taxon>Hexapoda</taxon>
        <taxon>Insecta</taxon>
        <taxon>Pterygota</taxon>
        <taxon>Neoptera</taxon>
        <taxon>Endopterygota</taxon>
        <taxon>Hymenoptera</taxon>
        <taxon>Apocrita</taxon>
        <taxon>Aculeata</taxon>
        <taxon>Formicoidea</taxon>
        <taxon>Formicidae</taxon>
        <taxon>Myrmicinae</taxon>
        <taxon>Atta</taxon>
    </lineage>
</organism>
<evidence type="ECO:0000259" key="15">
    <source>
        <dbReference type="PROSITE" id="PS50011"/>
    </source>
</evidence>
<dbReference type="InterPro" id="IPR011009">
    <property type="entry name" value="Kinase-like_dom_sf"/>
</dbReference>
<comment type="subcellular location">
    <subcellularLocation>
        <location evidence="1">Chromosome</location>
    </subcellularLocation>
    <subcellularLocation>
        <location evidence="2">Cytoplasm</location>
    </subcellularLocation>
</comment>
<dbReference type="Gene3D" id="3.30.200.20">
    <property type="entry name" value="Phosphorylase Kinase, domain 1"/>
    <property type="match status" value="1"/>
</dbReference>
<comment type="catalytic activity">
    <reaction evidence="12">
        <text>L-seryl-[protein] + ATP = O-phospho-L-seryl-[protein] + ADP + H(+)</text>
        <dbReference type="Rhea" id="RHEA:17989"/>
        <dbReference type="Rhea" id="RHEA-COMP:9863"/>
        <dbReference type="Rhea" id="RHEA-COMP:11604"/>
        <dbReference type="ChEBI" id="CHEBI:15378"/>
        <dbReference type="ChEBI" id="CHEBI:29999"/>
        <dbReference type="ChEBI" id="CHEBI:30616"/>
        <dbReference type="ChEBI" id="CHEBI:83421"/>
        <dbReference type="ChEBI" id="CHEBI:456216"/>
        <dbReference type="EC" id="2.7.11.1"/>
    </reaction>
</comment>
<dbReference type="SMART" id="SM00220">
    <property type="entry name" value="S_TKc"/>
    <property type="match status" value="1"/>
</dbReference>
<dbReference type="FunFam" id="1.10.510.10:FF:000401">
    <property type="entry name" value="serine/threonine-protein kinase haspin"/>
    <property type="match status" value="1"/>
</dbReference>
<keyword evidence="8 13" id="KW-0547">Nucleotide-binding</keyword>
<feature type="domain" description="Protein kinase" evidence="15">
    <location>
        <begin position="1868"/>
        <end position="2179"/>
    </location>
</feature>
<keyword evidence="4" id="KW-0158">Chromosome</keyword>
<dbReference type="STRING" id="520822.A0A195ATB0"/>
<evidence type="ECO:0000256" key="2">
    <source>
        <dbReference type="ARBA" id="ARBA00004496"/>
    </source>
</evidence>
<evidence type="ECO:0000256" key="11">
    <source>
        <dbReference type="ARBA" id="ARBA00047899"/>
    </source>
</evidence>
<dbReference type="GO" id="GO:0005524">
    <property type="term" value="F:ATP binding"/>
    <property type="evidence" value="ECO:0007669"/>
    <property type="project" value="UniProtKB-UniRule"/>
</dbReference>
<dbReference type="InterPro" id="IPR017441">
    <property type="entry name" value="Protein_kinase_ATP_BS"/>
</dbReference>